<dbReference type="EMBL" id="JALNMH010000001">
    <property type="protein sequence ID" value="MCK7592313.1"/>
    <property type="molecule type" value="Genomic_DNA"/>
</dbReference>
<dbReference type="SMART" id="SM00342">
    <property type="entry name" value="HTH_ARAC"/>
    <property type="match status" value="1"/>
</dbReference>
<name>A0ABT0GCQ5_9GAMM</name>
<feature type="domain" description="HTH araC/xylS-type" evidence="3">
    <location>
        <begin position="235"/>
        <end position="328"/>
    </location>
</feature>
<dbReference type="SUPFAM" id="SSF46689">
    <property type="entry name" value="Homeodomain-like"/>
    <property type="match status" value="1"/>
</dbReference>
<dbReference type="PANTHER" id="PTHR43130">
    <property type="entry name" value="ARAC-FAMILY TRANSCRIPTIONAL REGULATOR"/>
    <property type="match status" value="1"/>
</dbReference>
<proteinExistence type="predicted"/>
<dbReference type="PROSITE" id="PS01124">
    <property type="entry name" value="HTH_ARAC_FAMILY_2"/>
    <property type="match status" value="1"/>
</dbReference>
<dbReference type="SUPFAM" id="SSF52317">
    <property type="entry name" value="Class I glutamine amidotransferase-like"/>
    <property type="match status" value="1"/>
</dbReference>
<dbReference type="InterPro" id="IPR009057">
    <property type="entry name" value="Homeodomain-like_sf"/>
</dbReference>
<dbReference type="InterPro" id="IPR052158">
    <property type="entry name" value="INH-QAR"/>
</dbReference>
<dbReference type="Pfam" id="PF01965">
    <property type="entry name" value="DJ-1_PfpI"/>
    <property type="match status" value="1"/>
</dbReference>
<dbReference type="Gene3D" id="1.10.10.60">
    <property type="entry name" value="Homeodomain-like"/>
    <property type="match status" value="1"/>
</dbReference>
<dbReference type="PANTHER" id="PTHR43130:SF3">
    <property type="entry name" value="HTH-TYPE TRANSCRIPTIONAL REGULATOR RV1931C"/>
    <property type="match status" value="1"/>
</dbReference>
<comment type="caution">
    <text evidence="4">The sequence shown here is derived from an EMBL/GenBank/DDBJ whole genome shotgun (WGS) entry which is preliminary data.</text>
</comment>
<keyword evidence="2" id="KW-0804">Transcription</keyword>
<reference evidence="4" key="1">
    <citation type="submission" date="2022-04" db="EMBL/GenBank/DDBJ databases">
        <title>Lysobacter sp. CAU 1642 isolated from sea sand.</title>
        <authorList>
            <person name="Kim W."/>
        </authorList>
    </citation>
    <scope>NUCLEOTIDE SEQUENCE</scope>
    <source>
        <strain evidence="4">CAU 1642</strain>
    </source>
</reference>
<sequence length="328" mass="34971">MSTPVLLALLPGTLLLDLAGIAEPLRIANDLCIEAGQPAPFALGMLGAASEVRSSLPLRLVDCEPYPSGLPGSADSPAWVILVGTASRLPIARGEREAAERALIGWLRRVVAPAIETGRARLWTVCAGALMAGRAGLFDGRRCTTHHDHVEALRQGCPQAQVLDDRLFVIDGPVASSAGITAGIDLALEAIRQRAGVELANRVARELVVYRRRAGGDPQLSPLLDHRNHLHAAVHRAQEAVLADPAADWSIERLASAAHVSARHLRRLFHAHAGIAPLHYVQRMRLALLRQWREDAGASAEVAAQRAGFSSARQARDAARQLAGLGLG</sequence>
<organism evidence="4 5">
    <name type="scientific">Pseudomarimonas salicorniae</name>
    <dbReference type="NCBI Taxonomy" id="2933270"/>
    <lineage>
        <taxon>Bacteria</taxon>
        <taxon>Pseudomonadati</taxon>
        <taxon>Pseudomonadota</taxon>
        <taxon>Gammaproteobacteria</taxon>
        <taxon>Lysobacterales</taxon>
        <taxon>Lysobacteraceae</taxon>
        <taxon>Pseudomarimonas</taxon>
    </lineage>
</organism>
<protein>
    <submittedName>
        <fullName evidence="4">Helix-turn-helix domain-containing protein</fullName>
    </submittedName>
</protein>
<evidence type="ECO:0000259" key="3">
    <source>
        <dbReference type="PROSITE" id="PS01124"/>
    </source>
</evidence>
<dbReference type="Proteomes" id="UP001431449">
    <property type="component" value="Unassembled WGS sequence"/>
</dbReference>
<evidence type="ECO:0000256" key="1">
    <source>
        <dbReference type="ARBA" id="ARBA00023015"/>
    </source>
</evidence>
<evidence type="ECO:0000313" key="4">
    <source>
        <dbReference type="EMBL" id="MCK7592313.1"/>
    </source>
</evidence>
<keyword evidence="5" id="KW-1185">Reference proteome</keyword>
<dbReference type="Gene3D" id="3.40.50.880">
    <property type="match status" value="1"/>
</dbReference>
<dbReference type="InterPro" id="IPR029062">
    <property type="entry name" value="Class_I_gatase-like"/>
</dbReference>
<accession>A0ABT0GCQ5</accession>
<keyword evidence="1" id="KW-0805">Transcription regulation</keyword>
<evidence type="ECO:0000313" key="5">
    <source>
        <dbReference type="Proteomes" id="UP001431449"/>
    </source>
</evidence>
<dbReference type="InterPro" id="IPR002818">
    <property type="entry name" value="DJ-1/PfpI"/>
</dbReference>
<gene>
    <name evidence="4" type="ORF">M0G41_01365</name>
</gene>
<dbReference type="Pfam" id="PF12833">
    <property type="entry name" value="HTH_18"/>
    <property type="match status" value="1"/>
</dbReference>
<dbReference type="InterPro" id="IPR018060">
    <property type="entry name" value="HTH_AraC"/>
</dbReference>
<dbReference type="RefSeq" id="WP_248204388.1">
    <property type="nucleotide sequence ID" value="NZ_JALNMH010000001.1"/>
</dbReference>
<evidence type="ECO:0000256" key="2">
    <source>
        <dbReference type="ARBA" id="ARBA00023163"/>
    </source>
</evidence>